<evidence type="ECO:0000313" key="2">
    <source>
        <dbReference type="EMBL" id="CAH1803285.1"/>
    </source>
</evidence>
<name>A0A8J1UG09_OWEFU</name>
<accession>A0A8J1UG09</accession>
<gene>
    <name evidence="2" type="ORF">OFUS_LOCUS26892</name>
</gene>
<comment type="caution">
    <text evidence="2">The sequence shown here is derived from an EMBL/GenBank/DDBJ whole genome shotgun (WGS) entry which is preliminary data.</text>
</comment>
<evidence type="ECO:0000256" key="1">
    <source>
        <dbReference type="SAM" id="MobiDB-lite"/>
    </source>
</evidence>
<evidence type="ECO:0000313" key="3">
    <source>
        <dbReference type="Proteomes" id="UP000749559"/>
    </source>
</evidence>
<proteinExistence type="predicted"/>
<protein>
    <submittedName>
        <fullName evidence="2">Uncharacterized protein</fullName>
    </submittedName>
</protein>
<dbReference type="Proteomes" id="UP000749559">
    <property type="component" value="Unassembled WGS sequence"/>
</dbReference>
<sequence>MTRSRSISCLSEVKEHIPLRDRDTLYKQPEAYLEVARSTPDFVKEARAKFPKLGATSSKDLDSILASQSSLMSQSTVMSLSPLMSQSLEQLPQSTPKPITPVMKQSPSRLQFKRSFSTGAKPRVHFKITPVIKKKDDDDDDEPDAGVDEARGKPKDFADLEDSAYATDSQYELNGFDQIGYSSDSGICGITKVIRSRPRSARCDMYCSFKLHGNDIG</sequence>
<feature type="region of interest" description="Disordered" evidence="1">
    <location>
        <begin position="130"/>
        <end position="154"/>
    </location>
</feature>
<dbReference type="EMBL" id="CAIIXF020000424">
    <property type="protein sequence ID" value="CAH1803285.1"/>
    <property type="molecule type" value="Genomic_DNA"/>
</dbReference>
<keyword evidence="3" id="KW-1185">Reference proteome</keyword>
<reference evidence="2" key="1">
    <citation type="submission" date="2022-03" db="EMBL/GenBank/DDBJ databases">
        <authorList>
            <person name="Martin C."/>
        </authorList>
    </citation>
    <scope>NUCLEOTIDE SEQUENCE</scope>
</reference>
<organism evidence="2 3">
    <name type="scientific">Owenia fusiformis</name>
    <name type="common">Polychaete worm</name>
    <dbReference type="NCBI Taxonomy" id="6347"/>
    <lineage>
        <taxon>Eukaryota</taxon>
        <taxon>Metazoa</taxon>
        <taxon>Spiralia</taxon>
        <taxon>Lophotrochozoa</taxon>
        <taxon>Annelida</taxon>
        <taxon>Polychaeta</taxon>
        <taxon>Sedentaria</taxon>
        <taxon>Canalipalpata</taxon>
        <taxon>Sabellida</taxon>
        <taxon>Oweniida</taxon>
        <taxon>Oweniidae</taxon>
        <taxon>Owenia</taxon>
    </lineage>
</organism>
<dbReference type="AlphaFoldDB" id="A0A8J1UG09"/>
<feature type="compositionally biased region" description="Acidic residues" evidence="1">
    <location>
        <begin position="137"/>
        <end position="147"/>
    </location>
</feature>